<dbReference type="InterPro" id="IPR049445">
    <property type="entry name" value="TetR_SbtR-like_C"/>
</dbReference>
<dbReference type="PRINTS" id="PR00455">
    <property type="entry name" value="HTHTETR"/>
</dbReference>
<reference evidence="7 8" key="1">
    <citation type="submission" date="2017-11" db="EMBL/GenBank/DDBJ databases">
        <title>Genomic Encyclopedia of Archaeal and Bacterial Type Strains, Phase II (KMG-II): From Individual Species to Whole Genera.</title>
        <authorList>
            <person name="Goeker M."/>
        </authorList>
    </citation>
    <scope>NUCLEOTIDE SEQUENCE [LARGE SCALE GENOMIC DNA]</scope>
    <source>
        <strain evidence="7 8">DSM 22413</strain>
    </source>
</reference>
<evidence type="ECO:0000313" key="8">
    <source>
        <dbReference type="Proteomes" id="UP000231586"/>
    </source>
</evidence>
<accession>A0A2M8WJB4</accession>
<dbReference type="Pfam" id="PF21597">
    <property type="entry name" value="TetR_C_43"/>
    <property type="match status" value="1"/>
</dbReference>
<dbReference type="Proteomes" id="UP000231586">
    <property type="component" value="Unassembled WGS sequence"/>
</dbReference>
<sequence length="217" mass="23170">MENGTATAPADPQSESAQEVARPRPLRADAARNRAKLVAAATEVFGEQGAEASLEEIARRAGVGVGTLYRNFPTRACLIEQVYRESVEDIVSRGAAMRGSREPFEALATWLDQFVAYVARKKGMAAAMRDAMGPESEDVFREQSGRMMGVAGELLGDAQRAGVVRPDVDAFDIMRSVSGMCLAAAAAHDPDSTKRVLRLVLDGMRYGAPADVRPAAG</sequence>
<evidence type="ECO:0000256" key="1">
    <source>
        <dbReference type="ARBA" id="ARBA00023015"/>
    </source>
</evidence>
<dbReference type="GO" id="GO:0000976">
    <property type="term" value="F:transcription cis-regulatory region binding"/>
    <property type="evidence" value="ECO:0007669"/>
    <property type="project" value="TreeGrafter"/>
</dbReference>
<dbReference type="Gene3D" id="1.10.357.10">
    <property type="entry name" value="Tetracycline Repressor, domain 2"/>
    <property type="match status" value="1"/>
</dbReference>
<dbReference type="InterPro" id="IPR050109">
    <property type="entry name" value="HTH-type_TetR-like_transc_reg"/>
</dbReference>
<organism evidence="7 8">
    <name type="scientific">Luteimicrobium subarcticum</name>
    <dbReference type="NCBI Taxonomy" id="620910"/>
    <lineage>
        <taxon>Bacteria</taxon>
        <taxon>Bacillati</taxon>
        <taxon>Actinomycetota</taxon>
        <taxon>Actinomycetes</taxon>
        <taxon>Micrococcales</taxon>
        <taxon>Luteimicrobium</taxon>
    </lineage>
</organism>
<keyword evidence="3" id="KW-0804">Transcription</keyword>
<dbReference type="PROSITE" id="PS50977">
    <property type="entry name" value="HTH_TETR_2"/>
    <property type="match status" value="1"/>
</dbReference>
<dbReference type="Pfam" id="PF00440">
    <property type="entry name" value="TetR_N"/>
    <property type="match status" value="1"/>
</dbReference>
<evidence type="ECO:0000313" key="7">
    <source>
        <dbReference type="EMBL" id="PJI91021.1"/>
    </source>
</evidence>
<dbReference type="PANTHER" id="PTHR30055:SF234">
    <property type="entry name" value="HTH-TYPE TRANSCRIPTIONAL REGULATOR BETI"/>
    <property type="match status" value="1"/>
</dbReference>
<dbReference type="AlphaFoldDB" id="A0A2M8WJB4"/>
<gene>
    <name evidence="7" type="ORF">CLV34_2280</name>
</gene>
<evidence type="ECO:0000256" key="4">
    <source>
        <dbReference type="PROSITE-ProRule" id="PRU00335"/>
    </source>
</evidence>
<feature type="domain" description="HTH tetR-type" evidence="6">
    <location>
        <begin position="31"/>
        <end position="90"/>
    </location>
</feature>
<keyword evidence="8" id="KW-1185">Reference proteome</keyword>
<comment type="caution">
    <text evidence="7">The sequence shown here is derived from an EMBL/GenBank/DDBJ whole genome shotgun (WGS) entry which is preliminary data.</text>
</comment>
<keyword evidence="2 4" id="KW-0238">DNA-binding</keyword>
<name>A0A2M8WJB4_9MICO</name>
<evidence type="ECO:0000256" key="3">
    <source>
        <dbReference type="ARBA" id="ARBA00023163"/>
    </source>
</evidence>
<proteinExistence type="predicted"/>
<dbReference type="OrthoDB" id="3192968at2"/>
<evidence type="ECO:0000256" key="2">
    <source>
        <dbReference type="ARBA" id="ARBA00023125"/>
    </source>
</evidence>
<feature type="DNA-binding region" description="H-T-H motif" evidence="4">
    <location>
        <begin position="53"/>
        <end position="72"/>
    </location>
</feature>
<dbReference type="SUPFAM" id="SSF46689">
    <property type="entry name" value="Homeodomain-like"/>
    <property type="match status" value="1"/>
</dbReference>
<dbReference type="InterPro" id="IPR001647">
    <property type="entry name" value="HTH_TetR"/>
</dbReference>
<dbReference type="PANTHER" id="PTHR30055">
    <property type="entry name" value="HTH-TYPE TRANSCRIPTIONAL REGULATOR RUTR"/>
    <property type="match status" value="1"/>
</dbReference>
<dbReference type="EMBL" id="PGTZ01000009">
    <property type="protein sequence ID" value="PJI91021.1"/>
    <property type="molecule type" value="Genomic_DNA"/>
</dbReference>
<dbReference type="GO" id="GO:0003700">
    <property type="term" value="F:DNA-binding transcription factor activity"/>
    <property type="evidence" value="ECO:0007669"/>
    <property type="project" value="TreeGrafter"/>
</dbReference>
<feature type="region of interest" description="Disordered" evidence="5">
    <location>
        <begin position="1"/>
        <end position="26"/>
    </location>
</feature>
<protein>
    <submittedName>
        <fullName evidence="7">TetR family transcriptional regulator</fullName>
    </submittedName>
</protein>
<dbReference type="InterPro" id="IPR009057">
    <property type="entry name" value="Homeodomain-like_sf"/>
</dbReference>
<dbReference type="SUPFAM" id="SSF48498">
    <property type="entry name" value="Tetracyclin repressor-like, C-terminal domain"/>
    <property type="match status" value="1"/>
</dbReference>
<dbReference type="InterPro" id="IPR036271">
    <property type="entry name" value="Tet_transcr_reg_TetR-rel_C_sf"/>
</dbReference>
<evidence type="ECO:0000259" key="6">
    <source>
        <dbReference type="PROSITE" id="PS50977"/>
    </source>
</evidence>
<evidence type="ECO:0000256" key="5">
    <source>
        <dbReference type="SAM" id="MobiDB-lite"/>
    </source>
</evidence>
<keyword evidence="1" id="KW-0805">Transcription regulation</keyword>
<dbReference type="RefSeq" id="WP_100350420.1">
    <property type="nucleotide sequence ID" value="NZ_PGTZ01000009.1"/>
</dbReference>